<name>A0A420XME3_9ACTN</name>
<dbReference type="RefSeq" id="WP_121194033.1">
    <property type="nucleotide sequence ID" value="NZ_RBWV01000013.1"/>
</dbReference>
<sequence length="166" mass="17735">MPRRILVVGATRVLRPAVLRLADDGWRVVAVARTGDELERLADERRGSIAPLAADRTRTKELRARLTSAGTLDAALVYAPGAPAALLAVLRRAVSGPVVQLLTSAAAAPDGLMPAAPAQPWHQVVLGWRDGRWHTPEEVSAAALTALAEERDVVLGAVRPWAERPQ</sequence>
<accession>A0A420XME3</accession>
<organism evidence="1 2">
    <name type="scientific">Motilibacter peucedani</name>
    <dbReference type="NCBI Taxonomy" id="598650"/>
    <lineage>
        <taxon>Bacteria</taxon>
        <taxon>Bacillati</taxon>
        <taxon>Actinomycetota</taxon>
        <taxon>Actinomycetes</taxon>
        <taxon>Motilibacterales</taxon>
        <taxon>Motilibacteraceae</taxon>
        <taxon>Motilibacter</taxon>
    </lineage>
</organism>
<dbReference type="SUPFAM" id="SSF51735">
    <property type="entry name" value="NAD(P)-binding Rossmann-fold domains"/>
    <property type="match status" value="1"/>
</dbReference>
<dbReference type="AlphaFoldDB" id="A0A420XME3"/>
<evidence type="ECO:0000313" key="2">
    <source>
        <dbReference type="Proteomes" id="UP000281955"/>
    </source>
</evidence>
<dbReference type="InterPro" id="IPR036291">
    <property type="entry name" value="NAD(P)-bd_dom_sf"/>
</dbReference>
<evidence type="ECO:0000313" key="1">
    <source>
        <dbReference type="EMBL" id="RKS72490.1"/>
    </source>
</evidence>
<dbReference type="EMBL" id="RBWV01000013">
    <property type="protein sequence ID" value="RKS72490.1"/>
    <property type="molecule type" value="Genomic_DNA"/>
</dbReference>
<keyword evidence="2" id="KW-1185">Reference proteome</keyword>
<dbReference type="OrthoDB" id="5194868at2"/>
<evidence type="ECO:0008006" key="3">
    <source>
        <dbReference type="Google" id="ProtNLM"/>
    </source>
</evidence>
<proteinExistence type="predicted"/>
<reference evidence="1 2" key="1">
    <citation type="submission" date="2018-10" db="EMBL/GenBank/DDBJ databases">
        <title>Genomic Encyclopedia of Archaeal and Bacterial Type Strains, Phase II (KMG-II): from individual species to whole genera.</title>
        <authorList>
            <person name="Goeker M."/>
        </authorList>
    </citation>
    <scope>NUCLEOTIDE SEQUENCE [LARGE SCALE GENOMIC DNA]</scope>
    <source>
        <strain evidence="1 2">RP-AC37</strain>
    </source>
</reference>
<dbReference type="InParanoid" id="A0A420XME3"/>
<gene>
    <name evidence="1" type="ORF">CLV35_2734</name>
</gene>
<dbReference type="Proteomes" id="UP000281955">
    <property type="component" value="Unassembled WGS sequence"/>
</dbReference>
<dbReference type="Gene3D" id="3.40.50.720">
    <property type="entry name" value="NAD(P)-binding Rossmann-like Domain"/>
    <property type="match status" value="1"/>
</dbReference>
<protein>
    <recommendedName>
        <fullName evidence="3">Short subunit dehydrogenase</fullName>
    </recommendedName>
</protein>
<comment type="caution">
    <text evidence="1">The sequence shown here is derived from an EMBL/GenBank/DDBJ whole genome shotgun (WGS) entry which is preliminary data.</text>
</comment>